<dbReference type="EMBL" id="OB673795">
    <property type="protein sequence ID" value="CAD7235620.1"/>
    <property type="molecule type" value="Genomic_DNA"/>
</dbReference>
<organism evidence="6">
    <name type="scientific">Cyprideis torosa</name>
    <dbReference type="NCBI Taxonomy" id="163714"/>
    <lineage>
        <taxon>Eukaryota</taxon>
        <taxon>Metazoa</taxon>
        <taxon>Ecdysozoa</taxon>
        <taxon>Arthropoda</taxon>
        <taxon>Crustacea</taxon>
        <taxon>Oligostraca</taxon>
        <taxon>Ostracoda</taxon>
        <taxon>Podocopa</taxon>
        <taxon>Podocopida</taxon>
        <taxon>Cytherocopina</taxon>
        <taxon>Cytheroidea</taxon>
        <taxon>Cytherideidae</taxon>
        <taxon>Cyprideis</taxon>
    </lineage>
</organism>
<dbReference type="Pfam" id="PF16185">
    <property type="entry name" value="MTABC_N"/>
    <property type="match status" value="1"/>
</dbReference>
<reference evidence="6" key="1">
    <citation type="submission" date="2020-11" db="EMBL/GenBank/DDBJ databases">
        <authorList>
            <person name="Tran Van P."/>
        </authorList>
    </citation>
    <scope>NUCLEOTIDE SEQUENCE</scope>
</reference>
<accession>A0A7R8WUR3</accession>
<keyword evidence="2" id="KW-0813">Transport</keyword>
<evidence type="ECO:0000256" key="2">
    <source>
        <dbReference type="ARBA" id="ARBA00022448"/>
    </source>
</evidence>
<evidence type="ECO:0000313" key="6">
    <source>
        <dbReference type="EMBL" id="CAD7235620.1"/>
    </source>
</evidence>
<name>A0A7R8WUR3_9CRUS</name>
<feature type="domain" description="ATP-binding cassette sub-family B member 6 N-terminal five TM" evidence="5">
    <location>
        <begin position="14"/>
        <end position="216"/>
    </location>
</feature>
<protein>
    <recommendedName>
        <fullName evidence="5">ATP-binding cassette sub-family B member 6 N-terminal five TM domain-containing protein</fullName>
    </recommendedName>
</protein>
<sequence length="224" mass="24937">MSGGSDVMTAPAMEYCPPNVTLSEFWVNHGVSLCLMETIFSSLQVGWMILLGSVQYLYFRKHGSPRDLSLRPPSKLYSFQLFLHVLFPLLSVAQIFIVLAEGGLIYGYMVLSLASTAVAWPLALLLLTQERRSILPTIPTPGHGLVLLVFWTITLVKENLAFINIKNVHWWFILKSHMDEAAMAIFVIRYGAALCIFFLGLKAPGIANTPPGARLLEDRQNVSL</sequence>
<keyword evidence="3" id="KW-1003">Cell membrane</keyword>
<evidence type="ECO:0000259" key="5">
    <source>
        <dbReference type="Pfam" id="PF16185"/>
    </source>
</evidence>
<evidence type="ECO:0000256" key="3">
    <source>
        <dbReference type="ARBA" id="ARBA00022475"/>
    </source>
</evidence>
<dbReference type="GO" id="GO:0005886">
    <property type="term" value="C:plasma membrane"/>
    <property type="evidence" value="ECO:0007669"/>
    <property type="project" value="UniProtKB-SubCell"/>
</dbReference>
<proteinExistence type="predicted"/>
<keyword evidence="3" id="KW-0472">Membrane</keyword>
<feature type="non-terminal residue" evidence="6">
    <location>
        <position position="224"/>
    </location>
</feature>
<dbReference type="AlphaFoldDB" id="A0A7R8WUR3"/>
<evidence type="ECO:0000256" key="4">
    <source>
        <dbReference type="ARBA" id="ARBA00022967"/>
    </source>
</evidence>
<dbReference type="InterPro" id="IPR032410">
    <property type="entry name" value="ABCB6_N"/>
</dbReference>
<keyword evidence="4" id="KW-1278">Translocase</keyword>
<evidence type="ECO:0000256" key="1">
    <source>
        <dbReference type="ARBA" id="ARBA00004651"/>
    </source>
</evidence>
<dbReference type="OrthoDB" id="6379520at2759"/>
<comment type="subcellular location">
    <subcellularLocation>
        <location evidence="1">Cell membrane</location>
        <topology evidence="1">Multi-pass membrane protein</topology>
    </subcellularLocation>
</comment>
<gene>
    <name evidence="6" type="ORF">CTOB1V02_LOCUS13435</name>
</gene>